<organism evidence="1 2">
    <name type="scientific">Tautonia sociabilis</name>
    <dbReference type="NCBI Taxonomy" id="2080755"/>
    <lineage>
        <taxon>Bacteria</taxon>
        <taxon>Pseudomonadati</taxon>
        <taxon>Planctomycetota</taxon>
        <taxon>Planctomycetia</taxon>
        <taxon>Isosphaerales</taxon>
        <taxon>Isosphaeraceae</taxon>
        <taxon>Tautonia</taxon>
    </lineage>
</organism>
<dbReference type="Proteomes" id="UP000280296">
    <property type="component" value="Unassembled WGS sequence"/>
</dbReference>
<reference evidence="1 2" key="1">
    <citation type="submission" date="2018-12" db="EMBL/GenBank/DDBJ databases">
        <authorList>
            <person name="Toschakov S.V."/>
        </authorList>
    </citation>
    <scope>NUCLEOTIDE SEQUENCE [LARGE SCALE GENOMIC DNA]</scope>
    <source>
        <strain evidence="1 2">GM2012</strain>
    </source>
</reference>
<reference evidence="1 2" key="2">
    <citation type="submission" date="2019-01" db="EMBL/GenBank/DDBJ databases">
        <title>Tautonia sociabilis, a novel thermotolerant planctomycete of Isosphaeraceae family, isolated from a 4000 m deep subterranean habitat.</title>
        <authorList>
            <person name="Kovaleva O.L."/>
            <person name="Elcheninov A.G."/>
            <person name="Van Heerden E."/>
            <person name="Toshchakov S.V."/>
            <person name="Novikov A."/>
            <person name="Bonch-Osmolovskaya E.A."/>
            <person name="Kublanov I.V."/>
        </authorList>
    </citation>
    <scope>NUCLEOTIDE SEQUENCE [LARGE SCALE GENOMIC DNA]</scope>
    <source>
        <strain evidence="1 2">GM2012</strain>
    </source>
</reference>
<dbReference type="EMBL" id="RYZH01000030">
    <property type="protein sequence ID" value="RUL86717.1"/>
    <property type="molecule type" value="Genomic_DNA"/>
</dbReference>
<sequence>MGVSYGRSKVVDVSFQVFARAIHPDFFAVRGHRRISRPAWEADLRIIEGGHAITWSSGPIRLTEVLCGPETPLPDDGQLLRESVRHERSATLRRGATVEYQTCFDAERLDGEVFRHLCDELALDASKGLYHRFSPPNRLAPSPVSFIRIDSRFNGLSVQAFHTFPDDRSIVRTQSLFEVLDLRRD</sequence>
<dbReference type="AlphaFoldDB" id="A0A432MHU3"/>
<dbReference type="InterPro" id="IPR024486">
    <property type="entry name" value="DUF2617"/>
</dbReference>
<evidence type="ECO:0000313" key="2">
    <source>
        <dbReference type="Proteomes" id="UP000280296"/>
    </source>
</evidence>
<accession>A0A432MHU3</accession>
<protein>
    <submittedName>
        <fullName evidence="1">DUF2617 family protein</fullName>
    </submittedName>
</protein>
<dbReference type="OrthoDB" id="263569at2"/>
<proteinExistence type="predicted"/>
<dbReference type="RefSeq" id="WP_126726379.1">
    <property type="nucleotide sequence ID" value="NZ_RYZH01000030.1"/>
</dbReference>
<dbReference type="Pfam" id="PF10936">
    <property type="entry name" value="DUF2617"/>
    <property type="match status" value="1"/>
</dbReference>
<name>A0A432MHU3_9BACT</name>
<gene>
    <name evidence="1" type="ORF">TsocGM_15525</name>
</gene>
<comment type="caution">
    <text evidence="1">The sequence shown here is derived from an EMBL/GenBank/DDBJ whole genome shotgun (WGS) entry which is preliminary data.</text>
</comment>
<evidence type="ECO:0000313" key="1">
    <source>
        <dbReference type="EMBL" id="RUL86717.1"/>
    </source>
</evidence>
<keyword evidence="2" id="KW-1185">Reference proteome</keyword>